<dbReference type="EMBL" id="JAAMPC010001604">
    <property type="protein sequence ID" value="KAG2238956.1"/>
    <property type="molecule type" value="Genomic_DNA"/>
</dbReference>
<dbReference type="Gene3D" id="3.30.200.20">
    <property type="entry name" value="Phosphorylase Kinase, domain 1"/>
    <property type="match status" value="1"/>
</dbReference>
<keyword evidence="2" id="KW-0812">Transmembrane</keyword>
<dbReference type="GO" id="GO:0004672">
    <property type="term" value="F:protein kinase activity"/>
    <property type="evidence" value="ECO:0007669"/>
    <property type="project" value="InterPro"/>
</dbReference>
<keyword evidence="4" id="KW-1133">Transmembrane helix</keyword>
<feature type="domain" description="Protein kinase" evidence="7">
    <location>
        <begin position="1"/>
        <end position="167"/>
    </location>
</feature>
<dbReference type="PANTHER" id="PTHR48056">
    <property type="entry name" value="LRR RECEPTOR-LIKE SERINE/THREONINE-PROTEIN KINASE-RELATED"/>
    <property type="match status" value="1"/>
</dbReference>
<dbReference type="InterPro" id="IPR000719">
    <property type="entry name" value="Prot_kinase_dom"/>
</dbReference>
<dbReference type="InterPro" id="IPR017441">
    <property type="entry name" value="Protein_kinase_ATP_BS"/>
</dbReference>
<evidence type="ECO:0000313" key="8">
    <source>
        <dbReference type="EMBL" id="KAG2238956.1"/>
    </source>
</evidence>
<gene>
    <name evidence="8" type="ORF">Bca52824_089816</name>
</gene>
<comment type="caution">
    <text evidence="8">The sequence shown here is derived from an EMBL/GenBank/DDBJ whole genome shotgun (WGS) entry which is preliminary data.</text>
</comment>
<evidence type="ECO:0000256" key="4">
    <source>
        <dbReference type="ARBA" id="ARBA00022989"/>
    </source>
</evidence>
<evidence type="ECO:0000259" key="7">
    <source>
        <dbReference type="PROSITE" id="PS50011"/>
    </source>
</evidence>
<dbReference type="PANTHER" id="PTHR48056:SF57">
    <property type="entry name" value="LEUCINE-RICH REPEAT-CONTAINING N-TERMINAL PLANT-TYPE DOMAIN-CONTAINING PROTEIN"/>
    <property type="match status" value="1"/>
</dbReference>
<keyword evidence="3" id="KW-0677">Repeat</keyword>
<dbReference type="OrthoDB" id="5857966at2759"/>
<organism evidence="8 9">
    <name type="scientific">Brassica carinata</name>
    <name type="common">Ethiopian mustard</name>
    <name type="synonym">Abyssinian cabbage</name>
    <dbReference type="NCBI Taxonomy" id="52824"/>
    <lineage>
        <taxon>Eukaryota</taxon>
        <taxon>Viridiplantae</taxon>
        <taxon>Streptophyta</taxon>
        <taxon>Embryophyta</taxon>
        <taxon>Tracheophyta</taxon>
        <taxon>Spermatophyta</taxon>
        <taxon>Magnoliopsida</taxon>
        <taxon>eudicotyledons</taxon>
        <taxon>Gunneridae</taxon>
        <taxon>Pentapetalae</taxon>
        <taxon>rosids</taxon>
        <taxon>malvids</taxon>
        <taxon>Brassicales</taxon>
        <taxon>Brassicaceae</taxon>
        <taxon>Brassiceae</taxon>
        <taxon>Brassica</taxon>
    </lineage>
</organism>
<proteinExistence type="predicted"/>
<dbReference type="AlphaFoldDB" id="A0A8X7TG20"/>
<sequence>MIGSGGFGKIHKAPAELENGETVAVKKILLKDDLMSNKSFGREVKTPGRIKHRHLVKLMGYYSSKSEGLNLLIYEYMENGSVWDWLSESGCKHDICSSSTKRYVDSKACGHFKPQKTPPGVAQTEVDVFVDVETMKFRTLESVYLLQNEISSILDRIDTNTGDKKNK</sequence>
<dbReference type="PROSITE" id="PS50011">
    <property type="entry name" value="PROTEIN_KINASE_DOM"/>
    <property type="match status" value="1"/>
</dbReference>
<reference evidence="8 9" key="1">
    <citation type="submission" date="2020-02" db="EMBL/GenBank/DDBJ databases">
        <authorList>
            <person name="Ma Q."/>
            <person name="Huang Y."/>
            <person name="Song X."/>
            <person name="Pei D."/>
        </authorList>
    </citation>
    <scope>NUCLEOTIDE SEQUENCE [LARGE SCALE GENOMIC DNA]</scope>
    <source>
        <strain evidence="8">Sxm20200214</strain>
        <tissue evidence="8">Leaf</tissue>
    </source>
</reference>
<evidence type="ECO:0000256" key="3">
    <source>
        <dbReference type="ARBA" id="ARBA00022737"/>
    </source>
</evidence>
<keyword evidence="6" id="KW-0547">Nucleotide-binding</keyword>
<dbReference type="InterPro" id="IPR001245">
    <property type="entry name" value="Ser-Thr/Tyr_kinase_cat_dom"/>
</dbReference>
<name>A0A8X7TG20_BRACI</name>
<keyword evidence="9" id="KW-1185">Reference proteome</keyword>
<accession>A0A8X7TG20</accession>
<evidence type="ECO:0000256" key="6">
    <source>
        <dbReference type="PROSITE-ProRule" id="PRU10141"/>
    </source>
</evidence>
<evidence type="ECO:0000313" key="9">
    <source>
        <dbReference type="Proteomes" id="UP000886595"/>
    </source>
</evidence>
<evidence type="ECO:0000256" key="1">
    <source>
        <dbReference type="ARBA" id="ARBA00022614"/>
    </source>
</evidence>
<keyword evidence="1" id="KW-0433">Leucine-rich repeat</keyword>
<evidence type="ECO:0000256" key="5">
    <source>
        <dbReference type="ARBA" id="ARBA00023180"/>
    </source>
</evidence>
<dbReference type="InterPro" id="IPR011009">
    <property type="entry name" value="Kinase-like_dom_sf"/>
</dbReference>
<keyword evidence="6" id="KW-0067">ATP-binding</keyword>
<evidence type="ECO:0000256" key="2">
    <source>
        <dbReference type="ARBA" id="ARBA00022692"/>
    </source>
</evidence>
<protein>
    <recommendedName>
        <fullName evidence="7">Protein kinase domain-containing protein</fullName>
    </recommendedName>
</protein>
<dbReference type="GO" id="GO:0033612">
    <property type="term" value="F:receptor serine/threonine kinase binding"/>
    <property type="evidence" value="ECO:0007669"/>
    <property type="project" value="TreeGrafter"/>
</dbReference>
<dbReference type="SUPFAM" id="SSF56112">
    <property type="entry name" value="Protein kinase-like (PK-like)"/>
    <property type="match status" value="1"/>
</dbReference>
<dbReference type="Pfam" id="PF07714">
    <property type="entry name" value="PK_Tyr_Ser-Thr"/>
    <property type="match status" value="1"/>
</dbReference>
<dbReference type="PROSITE" id="PS00107">
    <property type="entry name" value="PROTEIN_KINASE_ATP"/>
    <property type="match status" value="1"/>
</dbReference>
<feature type="binding site" evidence="6">
    <location>
        <position position="27"/>
    </location>
    <ligand>
        <name>ATP</name>
        <dbReference type="ChEBI" id="CHEBI:30616"/>
    </ligand>
</feature>
<keyword evidence="4" id="KW-0472">Membrane</keyword>
<dbReference type="Proteomes" id="UP000886595">
    <property type="component" value="Unassembled WGS sequence"/>
</dbReference>
<dbReference type="GO" id="GO:0005524">
    <property type="term" value="F:ATP binding"/>
    <property type="evidence" value="ECO:0007669"/>
    <property type="project" value="UniProtKB-UniRule"/>
</dbReference>
<dbReference type="InterPro" id="IPR050647">
    <property type="entry name" value="Plant_LRR-RLKs"/>
</dbReference>
<keyword evidence="5" id="KW-0325">Glycoprotein</keyword>